<comment type="catalytic activity">
    <reaction evidence="10">
        <text>N(6)-acetyl-L-lysyl-[protein] + NAD(+) + H2O = 2''-O-acetyl-ADP-D-ribose + nicotinamide + L-lysyl-[protein]</text>
        <dbReference type="Rhea" id="RHEA:43636"/>
        <dbReference type="Rhea" id="RHEA-COMP:9752"/>
        <dbReference type="Rhea" id="RHEA-COMP:10731"/>
        <dbReference type="ChEBI" id="CHEBI:15377"/>
        <dbReference type="ChEBI" id="CHEBI:17154"/>
        <dbReference type="ChEBI" id="CHEBI:29969"/>
        <dbReference type="ChEBI" id="CHEBI:57540"/>
        <dbReference type="ChEBI" id="CHEBI:61930"/>
        <dbReference type="ChEBI" id="CHEBI:83767"/>
        <dbReference type="EC" id="2.3.1.286"/>
    </reaction>
</comment>
<feature type="compositionally biased region" description="Basic and acidic residues" evidence="15">
    <location>
        <begin position="1"/>
        <end position="11"/>
    </location>
</feature>
<protein>
    <recommendedName>
        <fullName evidence="11">NAD-dependent protein deacetylase SRT1</fullName>
        <ecNumber evidence="3">2.3.1.286</ecNumber>
    </recommendedName>
    <alternativeName>
        <fullName evidence="13">Regulatory protein SIR2 homolog 1</fullName>
    </alternativeName>
    <alternativeName>
        <fullName evidence="12">SIR2-like protein 1</fullName>
    </alternativeName>
</protein>
<dbReference type="Pfam" id="PF02146">
    <property type="entry name" value="SIR2"/>
    <property type="match status" value="1"/>
</dbReference>
<feature type="transmembrane region" description="Helical" evidence="16">
    <location>
        <begin position="122"/>
        <end position="142"/>
    </location>
</feature>
<feature type="region of interest" description="Disordered" evidence="15">
    <location>
        <begin position="596"/>
        <end position="627"/>
    </location>
</feature>
<keyword evidence="8" id="KW-0539">Nucleus</keyword>
<evidence type="ECO:0000256" key="6">
    <source>
        <dbReference type="ARBA" id="ARBA00022833"/>
    </source>
</evidence>
<dbReference type="SUPFAM" id="SSF52467">
    <property type="entry name" value="DHS-like NAD/FAD-binding domain"/>
    <property type="match status" value="1"/>
</dbReference>
<evidence type="ECO:0000256" key="11">
    <source>
        <dbReference type="ARBA" id="ARBA00067249"/>
    </source>
</evidence>
<dbReference type="Gene3D" id="2.20.28.200">
    <property type="match status" value="1"/>
</dbReference>
<keyword evidence="5 14" id="KW-0479">Metal-binding</keyword>
<evidence type="ECO:0000256" key="7">
    <source>
        <dbReference type="ARBA" id="ARBA00023027"/>
    </source>
</evidence>
<dbReference type="PANTHER" id="PTHR11085:SF12">
    <property type="entry name" value="NAD-DEPENDENT PROTEIN DEACYLASE SIRTUIN-6"/>
    <property type="match status" value="1"/>
</dbReference>
<accession>A0A6J5UR10</accession>
<feature type="binding site" evidence="14">
    <location>
        <position position="317"/>
    </location>
    <ligand>
        <name>Zn(2+)</name>
        <dbReference type="ChEBI" id="CHEBI:29105"/>
    </ligand>
</feature>
<feature type="binding site" evidence="14">
    <location>
        <position position="287"/>
    </location>
    <ligand>
        <name>Zn(2+)</name>
        <dbReference type="ChEBI" id="CHEBI:29105"/>
    </ligand>
</feature>
<evidence type="ECO:0000256" key="12">
    <source>
        <dbReference type="ARBA" id="ARBA00080890"/>
    </source>
</evidence>
<organism evidence="18 19">
    <name type="scientific">Prunus armeniaca</name>
    <name type="common">Apricot</name>
    <name type="synonym">Armeniaca vulgaris</name>
    <dbReference type="NCBI Taxonomy" id="36596"/>
    <lineage>
        <taxon>Eukaryota</taxon>
        <taxon>Viridiplantae</taxon>
        <taxon>Streptophyta</taxon>
        <taxon>Embryophyta</taxon>
        <taxon>Tracheophyta</taxon>
        <taxon>Spermatophyta</taxon>
        <taxon>Magnoliopsida</taxon>
        <taxon>eudicotyledons</taxon>
        <taxon>Gunneridae</taxon>
        <taxon>Pentapetalae</taxon>
        <taxon>rosids</taxon>
        <taxon>fabids</taxon>
        <taxon>Rosales</taxon>
        <taxon>Rosaceae</taxon>
        <taxon>Amygdaloideae</taxon>
        <taxon>Amygdaleae</taxon>
        <taxon>Prunus</taxon>
    </lineage>
</organism>
<evidence type="ECO:0000256" key="14">
    <source>
        <dbReference type="PROSITE-ProRule" id="PRU00236"/>
    </source>
</evidence>
<name>A0A6J5UR10_PRUAR</name>
<evidence type="ECO:0000313" key="18">
    <source>
        <dbReference type="EMBL" id="CAB4278217.1"/>
    </source>
</evidence>
<dbReference type="PANTHER" id="PTHR11085">
    <property type="entry name" value="NAD-DEPENDENT PROTEIN DEACYLASE SIRTUIN-5, MITOCHONDRIAL-RELATED"/>
    <property type="match status" value="1"/>
</dbReference>
<feature type="compositionally biased region" description="Basic residues" evidence="15">
    <location>
        <begin position="616"/>
        <end position="627"/>
    </location>
</feature>
<dbReference type="EC" id="2.3.1.286" evidence="3"/>
<dbReference type="GO" id="GO:0005634">
    <property type="term" value="C:nucleus"/>
    <property type="evidence" value="ECO:0007669"/>
    <property type="project" value="UniProtKB-SubCell"/>
</dbReference>
<comment type="cofactor">
    <cofactor evidence="1">
        <name>Zn(2+)</name>
        <dbReference type="ChEBI" id="CHEBI:29105"/>
    </cofactor>
</comment>
<evidence type="ECO:0000256" key="2">
    <source>
        <dbReference type="ARBA" id="ARBA00004123"/>
    </source>
</evidence>
<feature type="region of interest" description="Disordered" evidence="15">
    <location>
        <begin position="1"/>
        <end position="25"/>
    </location>
</feature>
<keyword evidence="6 14" id="KW-0862">Zinc</keyword>
<dbReference type="FunFam" id="2.20.28.200:FF:000003">
    <property type="entry name" value="NAD-dependent protein deacetylase SRT1"/>
    <property type="match status" value="1"/>
</dbReference>
<feature type="binding site" evidence="14">
    <location>
        <position position="290"/>
    </location>
    <ligand>
        <name>Zn(2+)</name>
        <dbReference type="ChEBI" id="CHEBI:29105"/>
    </ligand>
</feature>
<evidence type="ECO:0000256" key="16">
    <source>
        <dbReference type="SAM" id="Phobius"/>
    </source>
</evidence>
<sequence>MKTRSRSDHGCGLRSGAPFGQTMLGNGRGDLGPSHLICRRHLHSDSDRETSPWTMYYMIEKKRDSLEETLTCLWRELMEADRAVAYAHSEGIHDEKLSYIEDVGQVGMTEHFDPPHVLQEKLSFVSSFLGCGISYMSVLLVITSMSIALRSFSVLRFVHVGNAIVVLSSTNLIYPTNEIERLAMLVQKSKHLVVFTGAGISTSCGIPDFRGPKGIWTLQREGKALPEASLPFHRAMPSMTHMALVELERAGILKFVISQNVDGLHLRSGIPREKLAELHGNSFLETCPSCGVEYLRDFEVETIGLKETSRRCSDKKCGARLKDTVLDWEDALPSKEMNLAEKHCRIADVVLCLGTSLQITPACNLPLKSLRGGGKIVIVNLQKTPKDKKANLLIHGLVDKVISGVMDFLNLQIPPFVRIDFFQIILTQALSSAFSHCPFTCIADKKNVNWNLRVASVHGQKAPLPFIKSIEISFLENQGYKSAVLQKEPFQLKRRTLQAKSFEMVMKFNFIDSCGCPSTEIIVPLNFKVSRDCFELDKDAILQKLRHTAIQESCCGQNAVVERNALLTPKTDVIVYAIVTNVIRYKKTTEALEADSLSNGVKRRRESANGTETSRKRSKVHRRKPRF</sequence>
<evidence type="ECO:0000256" key="5">
    <source>
        <dbReference type="ARBA" id="ARBA00022723"/>
    </source>
</evidence>
<dbReference type="CDD" id="cd01410">
    <property type="entry name" value="SIRT7"/>
    <property type="match status" value="1"/>
</dbReference>
<dbReference type="Proteomes" id="UP000507222">
    <property type="component" value="Unassembled WGS sequence"/>
</dbReference>
<dbReference type="GO" id="GO:0017136">
    <property type="term" value="F:histone deacetylase activity, NAD-dependent"/>
    <property type="evidence" value="ECO:0007669"/>
    <property type="project" value="TreeGrafter"/>
</dbReference>
<keyword evidence="16" id="KW-1133">Transmembrane helix</keyword>
<dbReference type="AlphaFoldDB" id="A0A6J5UR10"/>
<gene>
    <name evidence="18" type="ORF">CURHAP_LOCUS28642</name>
</gene>
<keyword evidence="4" id="KW-0808">Transferase</keyword>
<evidence type="ECO:0000256" key="8">
    <source>
        <dbReference type="ARBA" id="ARBA00023242"/>
    </source>
</evidence>
<comment type="subcellular location">
    <subcellularLocation>
        <location evidence="2">Nucleus</location>
    </subcellularLocation>
</comment>
<dbReference type="GO" id="GO:0046872">
    <property type="term" value="F:metal ion binding"/>
    <property type="evidence" value="ECO:0007669"/>
    <property type="project" value="UniProtKB-KW"/>
</dbReference>
<evidence type="ECO:0000313" key="19">
    <source>
        <dbReference type="Proteomes" id="UP000507222"/>
    </source>
</evidence>
<dbReference type="EMBL" id="CAEKDK010000004">
    <property type="protein sequence ID" value="CAB4278217.1"/>
    <property type="molecule type" value="Genomic_DNA"/>
</dbReference>
<evidence type="ECO:0000256" key="3">
    <source>
        <dbReference type="ARBA" id="ARBA00012928"/>
    </source>
</evidence>
<dbReference type="InterPro" id="IPR050134">
    <property type="entry name" value="NAD-dep_sirtuin_deacylases"/>
</dbReference>
<keyword evidence="16" id="KW-0812">Transmembrane</keyword>
<dbReference type="GO" id="GO:0070403">
    <property type="term" value="F:NAD+ binding"/>
    <property type="evidence" value="ECO:0007669"/>
    <property type="project" value="InterPro"/>
</dbReference>
<dbReference type="PROSITE" id="PS50305">
    <property type="entry name" value="SIRTUIN"/>
    <property type="match status" value="1"/>
</dbReference>
<dbReference type="FunFam" id="3.40.50.1220:FF:000038">
    <property type="entry name" value="NAD-dependent protein deacetylase sirtuin-6 isoform X2"/>
    <property type="match status" value="1"/>
</dbReference>
<comment type="similarity">
    <text evidence="9">Belongs to the sirtuin family. Class IV subfamily.</text>
</comment>
<proteinExistence type="inferred from homology"/>
<evidence type="ECO:0000256" key="9">
    <source>
        <dbReference type="ARBA" id="ARBA00038170"/>
    </source>
</evidence>
<keyword evidence="7" id="KW-0520">NAD</keyword>
<evidence type="ECO:0000256" key="13">
    <source>
        <dbReference type="ARBA" id="ARBA00083601"/>
    </source>
</evidence>
<dbReference type="InterPro" id="IPR026590">
    <property type="entry name" value="Ssirtuin_cat_dom"/>
</dbReference>
<dbReference type="GO" id="GO:0000122">
    <property type="term" value="P:negative regulation of transcription by RNA polymerase II"/>
    <property type="evidence" value="ECO:0007669"/>
    <property type="project" value="TreeGrafter"/>
</dbReference>
<evidence type="ECO:0000259" key="17">
    <source>
        <dbReference type="PROSITE" id="PS50305"/>
    </source>
</evidence>
<evidence type="ECO:0000256" key="10">
    <source>
        <dbReference type="ARBA" id="ARBA00050203"/>
    </source>
</evidence>
<feature type="domain" description="Deacetylase sirtuin-type" evidence="17">
    <location>
        <begin position="172"/>
        <end position="412"/>
    </location>
</feature>
<dbReference type="InterPro" id="IPR003000">
    <property type="entry name" value="Sirtuin"/>
</dbReference>
<feature type="binding site" evidence="14">
    <location>
        <position position="312"/>
    </location>
    <ligand>
        <name>Zn(2+)</name>
        <dbReference type="ChEBI" id="CHEBI:29105"/>
    </ligand>
</feature>
<evidence type="ECO:0000256" key="15">
    <source>
        <dbReference type="SAM" id="MobiDB-lite"/>
    </source>
</evidence>
<dbReference type="InterPro" id="IPR029035">
    <property type="entry name" value="DHS-like_NAD/FAD-binding_dom"/>
</dbReference>
<keyword evidence="16" id="KW-0472">Membrane</keyword>
<dbReference type="GO" id="GO:0003714">
    <property type="term" value="F:transcription corepressor activity"/>
    <property type="evidence" value="ECO:0007669"/>
    <property type="project" value="TreeGrafter"/>
</dbReference>
<evidence type="ECO:0000256" key="4">
    <source>
        <dbReference type="ARBA" id="ARBA00022679"/>
    </source>
</evidence>
<reference evidence="18 19" key="1">
    <citation type="submission" date="2020-05" db="EMBL/GenBank/DDBJ databases">
        <authorList>
            <person name="Campoy J."/>
            <person name="Schneeberger K."/>
            <person name="Spophaly S."/>
        </authorList>
    </citation>
    <scope>NUCLEOTIDE SEQUENCE [LARGE SCALE GENOMIC DNA]</scope>
    <source>
        <strain evidence="18">PruArmRojPasFocal</strain>
    </source>
</reference>
<dbReference type="Gene3D" id="3.40.50.1220">
    <property type="entry name" value="TPP-binding domain"/>
    <property type="match status" value="1"/>
</dbReference>
<feature type="active site" description="Proton acceptor" evidence="14">
    <location>
        <position position="279"/>
    </location>
</feature>
<evidence type="ECO:0000256" key="1">
    <source>
        <dbReference type="ARBA" id="ARBA00001947"/>
    </source>
</evidence>